<accession>A0A3M2IXY4</accession>
<comment type="caution">
    <text evidence="16">The sequence shown here is derived from an EMBL/GenBank/DDBJ whole genome shotgun (WGS) entry which is preliminary data.</text>
</comment>
<keyword evidence="8" id="KW-0133">Cell shape</keyword>
<keyword evidence="4" id="KW-0645">Protease</keyword>
<keyword evidence="3" id="KW-0121">Carboxypeptidase</keyword>
<dbReference type="InterPro" id="IPR001460">
    <property type="entry name" value="PCN-bd_Tpept"/>
</dbReference>
<evidence type="ECO:0000256" key="3">
    <source>
        <dbReference type="ARBA" id="ARBA00022645"/>
    </source>
</evidence>
<evidence type="ECO:0000256" key="2">
    <source>
        <dbReference type="ARBA" id="ARBA00007739"/>
    </source>
</evidence>
<evidence type="ECO:0000256" key="12">
    <source>
        <dbReference type="ARBA" id="ARBA00034000"/>
    </source>
</evidence>
<dbReference type="Gene3D" id="3.40.710.10">
    <property type="entry name" value="DD-peptidase/beta-lactamase superfamily"/>
    <property type="match status" value="1"/>
</dbReference>
<dbReference type="InterPro" id="IPR036950">
    <property type="entry name" value="PBP_transglycosylase"/>
</dbReference>
<dbReference type="GO" id="GO:0008658">
    <property type="term" value="F:penicillin binding"/>
    <property type="evidence" value="ECO:0007669"/>
    <property type="project" value="InterPro"/>
</dbReference>
<dbReference type="Proteomes" id="UP000269289">
    <property type="component" value="Unassembled WGS sequence"/>
</dbReference>
<dbReference type="SUPFAM" id="SSF56601">
    <property type="entry name" value="beta-lactamase/transpeptidase-like"/>
    <property type="match status" value="1"/>
</dbReference>
<evidence type="ECO:0000256" key="9">
    <source>
        <dbReference type="ARBA" id="ARBA00022984"/>
    </source>
</evidence>
<evidence type="ECO:0000313" key="17">
    <source>
        <dbReference type="Proteomes" id="UP000269289"/>
    </source>
</evidence>
<name>A0A3M2IXY4_9CELL</name>
<dbReference type="Gene3D" id="1.10.3810.10">
    <property type="entry name" value="Biosynthetic peptidoglycan transglycosylase-like"/>
    <property type="match status" value="1"/>
</dbReference>
<evidence type="ECO:0000256" key="6">
    <source>
        <dbReference type="ARBA" id="ARBA00022679"/>
    </source>
</evidence>
<dbReference type="GO" id="GO:0030288">
    <property type="term" value="C:outer membrane-bounded periplasmic space"/>
    <property type="evidence" value="ECO:0007669"/>
    <property type="project" value="TreeGrafter"/>
</dbReference>
<dbReference type="EMBL" id="RFFI01000157">
    <property type="protein sequence ID" value="RMI03675.1"/>
    <property type="molecule type" value="Genomic_DNA"/>
</dbReference>
<dbReference type="SMART" id="SM00740">
    <property type="entry name" value="PASTA"/>
    <property type="match status" value="1"/>
</dbReference>
<evidence type="ECO:0000313" key="16">
    <source>
        <dbReference type="EMBL" id="RMI03675.1"/>
    </source>
</evidence>
<evidence type="ECO:0000256" key="1">
    <source>
        <dbReference type="ARBA" id="ARBA00007090"/>
    </source>
</evidence>
<evidence type="ECO:0000256" key="5">
    <source>
        <dbReference type="ARBA" id="ARBA00022676"/>
    </source>
</evidence>
<keyword evidence="11" id="KW-0961">Cell wall biogenesis/degradation</keyword>
<keyword evidence="7" id="KW-0378">Hydrolase</keyword>
<dbReference type="InterPro" id="IPR005543">
    <property type="entry name" value="PASTA_dom"/>
</dbReference>
<dbReference type="InterPro" id="IPR012338">
    <property type="entry name" value="Beta-lactam/transpept-like"/>
</dbReference>
<dbReference type="SUPFAM" id="SSF53955">
    <property type="entry name" value="Lysozyme-like"/>
    <property type="match status" value="1"/>
</dbReference>
<evidence type="ECO:0000256" key="4">
    <source>
        <dbReference type="ARBA" id="ARBA00022670"/>
    </source>
</evidence>
<evidence type="ECO:0000256" key="10">
    <source>
        <dbReference type="ARBA" id="ARBA00023268"/>
    </source>
</evidence>
<dbReference type="AlphaFoldDB" id="A0A3M2IXY4"/>
<feature type="domain" description="PASTA" evidence="15">
    <location>
        <begin position="712"/>
        <end position="775"/>
    </location>
</feature>
<dbReference type="Pfam" id="PF03793">
    <property type="entry name" value="PASTA"/>
    <property type="match status" value="1"/>
</dbReference>
<dbReference type="FunFam" id="1.10.3810.10:FF:000001">
    <property type="entry name" value="Penicillin-binding protein 1A"/>
    <property type="match status" value="1"/>
</dbReference>
<gene>
    <name evidence="16" type="ORF">EBM89_18820</name>
</gene>
<protein>
    <submittedName>
        <fullName evidence="16">PASTA domain-containing protein</fullName>
    </submittedName>
</protein>
<sequence>MAARRGSARRVTVLQAVALLLAFVLTAAVGGVLTAGLVLPSVAVANGTTDLAVEAFEDLPTDLERQPLSERSVVLAADGTTVLAHFWAENRDVVPLTAVSEPMQDAVVATEDKRFFEHGGIDPEGMLRALVRNLQHPDRTEGASTLTQQYIKNVLIERAVRADDPAAAEAAREAEGAEGYARKLREAKLAIALEKEMTKDQILEAYLNIAQFGVNTYGVQAAAQRYFSKPASEVTYLEAATIAGVTRSPSALDPTRDPTAAQERRDRVLRLMRDEGYITAEELAAGVATPLPDTLRVDDTRVGCMAADAAVRGSGYFCDYVTKVIRNDPVFGETEDERIDRLYRGGLTIVTTLDPREQTIADEEVKNQVPVADPSGVATALVTVEPGTGRITSMAQNRGYNNTPEHGEREAAVNYSTDFAYGGGSGFPPGSTFKPFTLAQWLKEGHSLSETVNATRFSYRFREFSAPCTGLNGSTEYRFANAEGPRSGGVMSVLDATRNSVNSGYIAMASRLDLCGIMDTASALGIHRAGGSSGDGAFAPLPANVLGSDSVSPLAMAAAFAGFATGGTFCTPVAIASVTDPSGAALPVPTTTCSAALEPRVANAVNHALQNVWSGTASTDPPPFPSAGKTGTTSHNEHTWFVGYTPVRATAVWVGFADGMRPMQSITINGRSIRNVFGSSVAVPVWKGFMTRTLEGVAVPGFAPAGPDEVLGRQVGVPQVVGLDEAAARAALRAAGFRTALGSPVPSAVPPGMIAEQSPSGSAPRGSTIVLRPSGGPAPPPPGTAPPA</sequence>
<dbReference type="OrthoDB" id="9766909at2"/>
<keyword evidence="9" id="KW-0573">Peptidoglycan synthesis</keyword>
<organism evidence="16 17">
    <name type="scientific">Cellulomonas triticagri</name>
    <dbReference type="NCBI Taxonomy" id="2483352"/>
    <lineage>
        <taxon>Bacteria</taxon>
        <taxon>Bacillati</taxon>
        <taxon>Actinomycetota</taxon>
        <taxon>Actinomycetes</taxon>
        <taxon>Micrococcales</taxon>
        <taxon>Cellulomonadaceae</taxon>
        <taxon>Cellulomonas</taxon>
    </lineage>
</organism>
<feature type="compositionally biased region" description="Pro residues" evidence="14">
    <location>
        <begin position="776"/>
        <end position="788"/>
    </location>
</feature>
<dbReference type="GO" id="GO:0008360">
    <property type="term" value="P:regulation of cell shape"/>
    <property type="evidence" value="ECO:0007669"/>
    <property type="project" value="UniProtKB-KW"/>
</dbReference>
<dbReference type="PROSITE" id="PS51178">
    <property type="entry name" value="PASTA"/>
    <property type="match status" value="1"/>
</dbReference>
<dbReference type="GO" id="GO:0071555">
    <property type="term" value="P:cell wall organization"/>
    <property type="evidence" value="ECO:0007669"/>
    <property type="project" value="UniProtKB-KW"/>
</dbReference>
<feature type="region of interest" description="Disordered" evidence="14">
    <location>
        <begin position="748"/>
        <end position="788"/>
    </location>
</feature>
<dbReference type="Pfam" id="PF00905">
    <property type="entry name" value="Transpeptidase"/>
    <property type="match status" value="1"/>
</dbReference>
<dbReference type="GO" id="GO:0006508">
    <property type="term" value="P:proteolysis"/>
    <property type="evidence" value="ECO:0007669"/>
    <property type="project" value="UniProtKB-KW"/>
</dbReference>
<proteinExistence type="inferred from homology"/>
<dbReference type="Gene3D" id="3.30.10.20">
    <property type="match status" value="1"/>
</dbReference>
<feature type="non-terminal residue" evidence="16">
    <location>
        <position position="788"/>
    </location>
</feature>
<evidence type="ECO:0000256" key="14">
    <source>
        <dbReference type="SAM" id="MobiDB-lite"/>
    </source>
</evidence>
<dbReference type="Pfam" id="PF00912">
    <property type="entry name" value="Transgly"/>
    <property type="match status" value="1"/>
</dbReference>
<dbReference type="GO" id="GO:0009002">
    <property type="term" value="F:serine-type D-Ala-D-Ala carboxypeptidase activity"/>
    <property type="evidence" value="ECO:0007669"/>
    <property type="project" value="UniProtKB-EC"/>
</dbReference>
<evidence type="ECO:0000256" key="13">
    <source>
        <dbReference type="ARBA" id="ARBA00049902"/>
    </source>
</evidence>
<keyword evidence="17" id="KW-1185">Reference proteome</keyword>
<comment type="catalytic activity">
    <reaction evidence="12">
        <text>Preferential cleavage: (Ac)2-L-Lys-D-Ala-|-D-Ala. Also transpeptidation of peptidyl-alanyl moieties that are N-acyl substituents of D-alanine.</text>
        <dbReference type="EC" id="3.4.16.4"/>
    </reaction>
</comment>
<comment type="catalytic activity">
    <reaction evidence="13">
        <text>[GlcNAc-(1-&gt;4)-Mur2Ac(oyl-L-Ala-gamma-D-Glu-L-Lys-D-Ala-D-Ala)](n)-di-trans,octa-cis-undecaprenyl diphosphate + beta-D-GlcNAc-(1-&gt;4)-Mur2Ac(oyl-L-Ala-gamma-D-Glu-L-Lys-D-Ala-D-Ala)-di-trans,octa-cis-undecaprenyl diphosphate = [GlcNAc-(1-&gt;4)-Mur2Ac(oyl-L-Ala-gamma-D-Glu-L-Lys-D-Ala-D-Ala)](n+1)-di-trans,octa-cis-undecaprenyl diphosphate + di-trans,octa-cis-undecaprenyl diphosphate + H(+)</text>
        <dbReference type="Rhea" id="RHEA:23708"/>
        <dbReference type="Rhea" id="RHEA-COMP:9602"/>
        <dbReference type="Rhea" id="RHEA-COMP:9603"/>
        <dbReference type="ChEBI" id="CHEBI:15378"/>
        <dbReference type="ChEBI" id="CHEBI:58405"/>
        <dbReference type="ChEBI" id="CHEBI:60033"/>
        <dbReference type="ChEBI" id="CHEBI:78435"/>
        <dbReference type="EC" id="2.4.99.28"/>
    </reaction>
</comment>
<dbReference type="RefSeq" id="WP_122151149.1">
    <property type="nucleotide sequence ID" value="NZ_RFFI01000157.1"/>
</dbReference>
<dbReference type="GO" id="GO:0009252">
    <property type="term" value="P:peptidoglycan biosynthetic process"/>
    <property type="evidence" value="ECO:0007669"/>
    <property type="project" value="UniProtKB-KW"/>
</dbReference>
<evidence type="ECO:0000256" key="8">
    <source>
        <dbReference type="ARBA" id="ARBA00022960"/>
    </source>
</evidence>
<dbReference type="InterPro" id="IPR023346">
    <property type="entry name" value="Lysozyme-like_dom_sf"/>
</dbReference>
<dbReference type="GO" id="GO:0008955">
    <property type="term" value="F:peptidoglycan glycosyltransferase activity"/>
    <property type="evidence" value="ECO:0007669"/>
    <property type="project" value="UniProtKB-EC"/>
</dbReference>
<dbReference type="PANTHER" id="PTHR32282:SF33">
    <property type="entry name" value="PEPTIDOGLYCAN GLYCOSYLTRANSFERASE"/>
    <property type="match status" value="1"/>
</dbReference>
<evidence type="ECO:0000259" key="15">
    <source>
        <dbReference type="PROSITE" id="PS51178"/>
    </source>
</evidence>
<dbReference type="PANTHER" id="PTHR32282">
    <property type="entry name" value="BINDING PROTEIN TRANSPEPTIDASE, PUTATIVE-RELATED"/>
    <property type="match status" value="1"/>
</dbReference>
<comment type="similarity">
    <text evidence="2">In the N-terminal section; belongs to the glycosyltransferase 51 family.</text>
</comment>
<dbReference type="InterPro" id="IPR001264">
    <property type="entry name" value="Glyco_trans_51"/>
</dbReference>
<comment type="similarity">
    <text evidence="1">In the C-terminal section; belongs to the transpeptidase family.</text>
</comment>
<keyword evidence="10" id="KW-0511">Multifunctional enzyme</keyword>
<keyword evidence="6" id="KW-0808">Transferase</keyword>
<evidence type="ECO:0000256" key="7">
    <source>
        <dbReference type="ARBA" id="ARBA00022801"/>
    </source>
</evidence>
<reference evidence="16 17" key="1">
    <citation type="submission" date="2018-10" db="EMBL/GenBank/DDBJ databases">
        <title>Isolation, diversity and antifungal activity of actinobacteria from wheat.</title>
        <authorList>
            <person name="Han C."/>
        </authorList>
    </citation>
    <scope>NUCLEOTIDE SEQUENCE [LARGE SCALE GENOMIC DNA]</scope>
    <source>
        <strain evidence="16 17">NEAU-YY56</strain>
    </source>
</reference>
<evidence type="ECO:0000256" key="11">
    <source>
        <dbReference type="ARBA" id="ARBA00023316"/>
    </source>
</evidence>
<dbReference type="InterPro" id="IPR050396">
    <property type="entry name" value="Glycosyltr_51/Transpeptidase"/>
</dbReference>
<keyword evidence="5" id="KW-0328">Glycosyltransferase</keyword>